<feature type="compositionally biased region" description="Basic and acidic residues" evidence="1">
    <location>
        <begin position="668"/>
        <end position="689"/>
    </location>
</feature>
<feature type="compositionally biased region" description="Basic residues" evidence="1">
    <location>
        <begin position="650"/>
        <end position="659"/>
    </location>
</feature>
<gene>
    <name evidence="3" type="ORF">Cvel_20101</name>
</gene>
<feature type="region of interest" description="Disordered" evidence="1">
    <location>
        <begin position="587"/>
        <end position="635"/>
    </location>
</feature>
<keyword evidence="2" id="KW-0472">Membrane</keyword>
<evidence type="ECO:0000256" key="2">
    <source>
        <dbReference type="SAM" id="Phobius"/>
    </source>
</evidence>
<feature type="compositionally biased region" description="Basic residues" evidence="1">
    <location>
        <begin position="599"/>
        <end position="611"/>
    </location>
</feature>
<dbReference type="EMBL" id="CDMZ01000861">
    <property type="protein sequence ID" value="CEM22850.1"/>
    <property type="molecule type" value="Genomic_DNA"/>
</dbReference>
<feature type="compositionally biased region" description="Basic and acidic residues" evidence="1">
    <location>
        <begin position="612"/>
        <end position="624"/>
    </location>
</feature>
<evidence type="ECO:0000313" key="3">
    <source>
        <dbReference type="EMBL" id="CEM22850.1"/>
    </source>
</evidence>
<organism evidence="3">
    <name type="scientific">Chromera velia CCMP2878</name>
    <dbReference type="NCBI Taxonomy" id="1169474"/>
    <lineage>
        <taxon>Eukaryota</taxon>
        <taxon>Sar</taxon>
        <taxon>Alveolata</taxon>
        <taxon>Colpodellida</taxon>
        <taxon>Chromeraceae</taxon>
        <taxon>Chromera</taxon>
    </lineage>
</organism>
<feature type="region of interest" description="Disordered" evidence="1">
    <location>
        <begin position="648"/>
        <end position="761"/>
    </location>
</feature>
<evidence type="ECO:0000256" key="1">
    <source>
        <dbReference type="SAM" id="MobiDB-lite"/>
    </source>
</evidence>
<sequence>MRSRTLQCRKFFQLLWLRFLNSPLIRSASRRCGRDCVVFSVLLITGVSLLALVCALLSPHLPSVLRDRSRWYLASSSDWVASCEKAPQGCVCFASSEFGCVHVDVENSGFEMVQDAVDLQKMGVDVLLLVVPGEEFEAPSVDFCPVQGAAKGLEGKVEHVGALTEEALAGGFSVSRGAFALFSWLRAHPHACGILHVPAKGGLGVFAAQGKRAGLLPGTHVNVQADCTELSSMLSYGEPERVERLAAVAQERLAVQYSDSLIEGYPTGIVGGAAVFPGLPSPLPQVSGDGMQISGSPWILPRDTVVVPPGFSLVSRLFLLGRSLSHRAEKAGAGEKLGGGPGTIRHVIFMGSLTERGGFLLFVEAMYRVVQRRKGSLESVTIVGNFEGSEAEKAAATRDHDLFFRMAKWNGVHRVTNLHVSRTLEGEMPSSDGGKRVAHSGAAAFLDVLLREDLRRDSIVVVPSLVDCGGELILAALMARLPFIALDTPSTREIMKSLPLKPSRFPQHSTQHDASHSDSSAAAWSDLFSRMLFSVDSEDLADLLSDLLERGVQDLPTPLDSDELAPLTLFSKQAGALSRRRTEHLLHWHRSRLPPPPPSHRRTGGSRHNRQRVQEKEKEKEGGSHKSMPHTADPRVAMTARLPHIEKKDGHHHHQHHHRQPEQSDVSSLRDRDGSESSVGHYREDGQSERRRRLAESPGKGKGDREGDKMQRDPQSSRETDDGVEPLSHSQQAFRDAPTETPMHRPPSPADNGRSDDPGGKGGFAADLSVVVSFCASAGRLMAALASLSSTDTVRVNEEEVRGGGEESHEGPIPLDFFQNSSAAAAGVSPPPQSLTHTRKEKKSLYINVEVLLLPLCPSQLTCASEGISSVVSQRRHTRCLTQQQTEPNRAEDTLDAFAHSGTVINTSLSQASADLVFFLDAEAGEVMSEGALGTLKTAAASVAPSVAVLTFLRERVRGPQRQVEGLPVGAATELFHVANVFGSHALYRRSALRALFGDEKNVFRGHLESVRRLAFAPPRESWAQFSACARWELHARAAFRSALLFVPAVAVTVGGVVGEGGKDAGETEERQKRAEELAAFLHEGIEGSNVTELKCVPHVIGGTLQALSREPASPPEPVDRMSPTEVRPQSSTSFPQDALQSIAISLWHASASFRQHEGAAGASVIDPLLPRKNIGIGT</sequence>
<dbReference type="AlphaFoldDB" id="A0A0G4G438"/>
<reference evidence="3" key="1">
    <citation type="submission" date="2014-11" db="EMBL/GenBank/DDBJ databases">
        <authorList>
            <person name="Otto D Thomas"/>
            <person name="Naeem Raeece"/>
        </authorList>
    </citation>
    <scope>NUCLEOTIDE SEQUENCE</scope>
</reference>
<accession>A0A0G4G438</accession>
<feature type="compositionally biased region" description="Basic and acidic residues" evidence="1">
    <location>
        <begin position="699"/>
        <end position="721"/>
    </location>
</feature>
<dbReference type="VEuPathDB" id="CryptoDB:Cvel_20101"/>
<proteinExistence type="predicted"/>
<name>A0A0G4G438_9ALVE</name>
<feature type="transmembrane region" description="Helical" evidence="2">
    <location>
        <begin position="36"/>
        <end position="58"/>
    </location>
</feature>
<keyword evidence="2" id="KW-0812">Transmembrane</keyword>
<feature type="region of interest" description="Disordered" evidence="1">
    <location>
        <begin position="1108"/>
        <end position="1134"/>
    </location>
</feature>
<dbReference type="Gene3D" id="3.40.50.2000">
    <property type="entry name" value="Glycogen Phosphorylase B"/>
    <property type="match status" value="1"/>
</dbReference>
<protein>
    <submittedName>
        <fullName evidence="3">Uncharacterized protein</fullName>
    </submittedName>
</protein>
<keyword evidence="2" id="KW-1133">Transmembrane helix</keyword>